<evidence type="ECO:0000313" key="1">
    <source>
        <dbReference type="EMBL" id="RAH73960.1"/>
    </source>
</evidence>
<protein>
    <submittedName>
        <fullName evidence="1">RTA1-domain-containing protein</fullName>
    </submittedName>
</protein>
<sequence length="305" mass="33442">MARSHPHITARSFGYIDPNFPNPNGPNDTSIIIYGYTPSLALAAFAATWFFVHLVAHTVQTIRHRSWWWLPFSVGLVFEIVGYIARALSARQDPYNLIYFVLNYFFIVTAPVFLAAGIYTILSGLIRLLGRQHALLPPRVILWFFIASDVVSTVVQIAGAVLVGVRESRRQDPSVANHILLGGLAYQVFAMTVFIAVAAGFLVRARGLIWTAARKGEGPLPRYGVFCGMFGLATLLVYLRTIFRLAETAQGLGATLATHEVYFACLEFAPIAAVVLLFAVWHPGRCVGARIGGTAGSLRVRSYGV</sequence>
<organism evidence="1 2">
    <name type="scientific">Aspergillus aculeatinus CBS 121060</name>
    <dbReference type="NCBI Taxonomy" id="1448322"/>
    <lineage>
        <taxon>Eukaryota</taxon>
        <taxon>Fungi</taxon>
        <taxon>Dikarya</taxon>
        <taxon>Ascomycota</taxon>
        <taxon>Pezizomycotina</taxon>
        <taxon>Eurotiomycetes</taxon>
        <taxon>Eurotiomycetidae</taxon>
        <taxon>Eurotiales</taxon>
        <taxon>Aspergillaceae</taxon>
        <taxon>Aspergillus</taxon>
        <taxon>Aspergillus subgen. Circumdati</taxon>
    </lineage>
</organism>
<keyword evidence="2" id="KW-1185">Reference proteome</keyword>
<accession>A0ACD1HKK8</accession>
<gene>
    <name evidence="1" type="ORF">BO66DRAFT_177117</name>
</gene>
<evidence type="ECO:0000313" key="2">
    <source>
        <dbReference type="Proteomes" id="UP000249661"/>
    </source>
</evidence>
<name>A0ACD1HKK8_9EURO</name>
<dbReference type="Proteomes" id="UP000249661">
    <property type="component" value="Unassembled WGS sequence"/>
</dbReference>
<reference evidence="1" key="1">
    <citation type="submission" date="2018-02" db="EMBL/GenBank/DDBJ databases">
        <title>The genomes of Aspergillus section Nigri reveals drivers in fungal speciation.</title>
        <authorList>
            <consortium name="DOE Joint Genome Institute"/>
            <person name="Vesth T.C."/>
            <person name="Nybo J."/>
            <person name="Theobald S."/>
            <person name="Brandl J."/>
            <person name="Frisvad J.C."/>
            <person name="Nielsen K.F."/>
            <person name="Lyhne E.K."/>
            <person name="Kogle M.E."/>
            <person name="Kuo A."/>
            <person name="Riley R."/>
            <person name="Clum A."/>
            <person name="Nolan M."/>
            <person name="Lipzen A."/>
            <person name="Salamov A."/>
            <person name="Henrissat B."/>
            <person name="Wiebenga A."/>
            <person name="De vries R.P."/>
            <person name="Grigoriev I.V."/>
            <person name="Mortensen U.H."/>
            <person name="Andersen M.R."/>
            <person name="Baker S.E."/>
        </authorList>
    </citation>
    <scope>NUCLEOTIDE SEQUENCE</scope>
    <source>
        <strain evidence="1">CBS 121060</strain>
    </source>
</reference>
<proteinExistence type="predicted"/>
<dbReference type="EMBL" id="KZ824937">
    <property type="protein sequence ID" value="RAH73960.1"/>
    <property type="molecule type" value="Genomic_DNA"/>
</dbReference>